<feature type="domain" description="YCII-related" evidence="2">
    <location>
        <begin position="16"/>
        <end position="88"/>
    </location>
</feature>
<evidence type="ECO:0000313" key="3">
    <source>
        <dbReference type="EMBL" id="MCG7505328.1"/>
    </source>
</evidence>
<comment type="similarity">
    <text evidence="1">Belongs to the YciI family.</text>
</comment>
<evidence type="ECO:0000313" key="4">
    <source>
        <dbReference type="Proteomes" id="UP001201701"/>
    </source>
</evidence>
<organism evidence="3 4">
    <name type="scientific">Mesorhizobium retamae</name>
    <dbReference type="NCBI Taxonomy" id="2912854"/>
    <lineage>
        <taxon>Bacteria</taxon>
        <taxon>Pseudomonadati</taxon>
        <taxon>Pseudomonadota</taxon>
        <taxon>Alphaproteobacteria</taxon>
        <taxon>Hyphomicrobiales</taxon>
        <taxon>Phyllobacteriaceae</taxon>
        <taxon>Mesorhizobium</taxon>
    </lineage>
</organism>
<accession>A0ABS9QD34</accession>
<dbReference type="EMBL" id="JAKREW010000007">
    <property type="protein sequence ID" value="MCG7505328.1"/>
    <property type="molecule type" value="Genomic_DNA"/>
</dbReference>
<dbReference type="InterPro" id="IPR005545">
    <property type="entry name" value="YCII"/>
</dbReference>
<dbReference type="Pfam" id="PF03795">
    <property type="entry name" value="YCII"/>
    <property type="match status" value="1"/>
</dbReference>
<proteinExistence type="inferred from homology"/>
<keyword evidence="4" id="KW-1185">Reference proteome</keyword>
<evidence type="ECO:0000259" key="2">
    <source>
        <dbReference type="Pfam" id="PF03795"/>
    </source>
</evidence>
<dbReference type="InterPro" id="IPR011008">
    <property type="entry name" value="Dimeric_a/b-barrel"/>
</dbReference>
<sequence>MTRFVAIFEDNVGFDWVRRDHSGEHLAFLEANKTRIVLAGALRPGVDEHPSGGLWIFDVASADEAIALIESDPYFKLGLRKSYDLRVWGKPPFYGAVTL</sequence>
<dbReference type="RefSeq" id="WP_239364252.1">
    <property type="nucleotide sequence ID" value="NZ_JAKREW010000007.1"/>
</dbReference>
<dbReference type="Gene3D" id="3.30.70.1060">
    <property type="entry name" value="Dimeric alpha+beta barrel"/>
    <property type="match status" value="1"/>
</dbReference>
<reference evidence="3 4" key="1">
    <citation type="submission" date="2022-02" db="EMBL/GenBank/DDBJ databases">
        <title>Draft genome sequence of Mezorhizobium retamae strain IRAMC:0171 isolated from Retama raetam nodules.</title>
        <authorList>
            <person name="Bengaied R."/>
            <person name="Sbissi I."/>
            <person name="Huber K."/>
            <person name="Ghodbane F."/>
            <person name="Nouioui I."/>
            <person name="Tarhouni M."/>
            <person name="Gtari M."/>
        </authorList>
    </citation>
    <scope>NUCLEOTIDE SEQUENCE [LARGE SCALE GENOMIC DNA]</scope>
    <source>
        <strain evidence="3 4">IRAMC:0171</strain>
    </source>
</reference>
<dbReference type="Proteomes" id="UP001201701">
    <property type="component" value="Unassembled WGS sequence"/>
</dbReference>
<gene>
    <name evidence="3" type="ORF">L4923_09870</name>
</gene>
<name>A0ABS9QD34_9HYPH</name>
<comment type="caution">
    <text evidence="3">The sequence shown here is derived from an EMBL/GenBank/DDBJ whole genome shotgun (WGS) entry which is preliminary data.</text>
</comment>
<dbReference type="SUPFAM" id="SSF54909">
    <property type="entry name" value="Dimeric alpha+beta barrel"/>
    <property type="match status" value="1"/>
</dbReference>
<evidence type="ECO:0000256" key="1">
    <source>
        <dbReference type="ARBA" id="ARBA00007689"/>
    </source>
</evidence>
<protein>
    <submittedName>
        <fullName evidence="3">YciI family protein</fullName>
    </submittedName>
</protein>